<evidence type="ECO:0000256" key="1">
    <source>
        <dbReference type="ARBA" id="ARBA00022741"/>
    </source>
</evidence>
<accession>A0A6G1IG24</accession>
<evidence type="ECO:0000256" key="2">
    <source>
        <dbReference type="ARBA" id="ARBA00022801"/>
    </source>
</evidence>
<keyword evidence="7" id="KW-1185">Reference proteome</keyword>
<dbReference type="InterPro" id="IPR049730">
    <property type="entry name" value="SNF2/RAD54-like_C"/>
</dbReference>
<dbReference type="InterPro" id="IPR050628">
    <property type="entry name" value="SNF2_RAD54_helicase_TF"/>
</dbReference>
<dbReference type="Proteomes" id="UP000799291">
    <property type="component" value="Unassembled WGS sequence"/>
</dbReference>
<keyword evidence="4" id="KW-0067">ATP-binding</keyword>
<dbReference type="Pfam" id="PF00271">
    <property type="entry name" value="Helicase_C"/>
    <property type="match status" value="1"/>
</dbReference>
<dbReference type="GO" id="GO:0008094">
    <property type="term" value="F:ATP-dependent activity, acting on DNA"/>
    <property type="evidence" value="ECO:0007669"/>
    <property type="project" value="TreeGrafter"/>
</dbReference>
<dbReference type="PROSITE" id="PS51194">
    <property type="entry name" value="HELICASE_CTER"/>
    <property type="match status" value="1"/>
</dbReference>
<keyword evidence="2" id="KW-0378">Hydrolase</keyword>
<feature type="domain" description="Helicase C-terminal" evidence="5">
    <location>
        <begin position="1"/>
        <end position="141"/>
    </location>
</feature>
<dbReference type="SUPFAM" id="SSF52540">
    <property type="entry name" value="P-loop containing nucleoside triphosphate hydrolases"/>
    <property type="match status" value="1"/>
</dbReference>
<dbReference type="GO" id="GO:0016787">
    <property type="term" value="F:hydrolase activity"/>
    <property type="evidence" value="ECO:0007669"/>
    <property type="project" value="UniProtKB-KW"/>
</dbReference>
<reference evidence="6" key="1">
    <citation type="journal article" date="2020" name="Stud. Mycol.">
        <title>101 Dothideomycetes genomes: a test case for predicting lifestyles and emergence of pathogens.</title>
        <authorList>
            <person name="Haridas S."/>
            <person name="Albert R."/>
            <person name="Binder M."/>
            <person name="Bloem J."/>
            <person name="Labutti K."/>
            <person name="Salamov A."/>
            <person name="Andreopoulos B."/>
            <person name="Baker S."/>
            <person name="Barry K."/>
            <person name="Bills G."/>
            <person name="Bluhm B."/>
            <person name="Cannon C."/>
            <person name="Castanera R."/>
            <person name="Culley D."/>
            <person name="Daum C."/>
            <person name="Ezra D."/>
            <person name="Gonzalez J."/>
            <person name="Henrissat B."/>
            <person name="Kuo A."/>
            <person name="Liang C."/>
            <person name="Lipzen A."/>
            <person name="Lutzoni F."/>
            <person name="Magnuson J."/>
            <person name="Mondo S."/>
            <person name="Nolan M."/>
            <person name="Ohm R."/>
            <person name="Pangilinan J."/>
            <person name="Park H.-J."/>
            <person name="Ramirez L."/>
            <person name="Alfaro M."/>
            <person name="Sun H."/>
            <person name="Tritt A."/>
            <person name="Yoshinaga Y."/>
            <person name="Zwiers L.-H."/>
            <person name="Turgeon B."/>
            <person name="Goodwin S."/>
            <person name="Spatafora J."/>
            <person name="Crous P."/>
            <person name="Grigoriev I."/>
        </authorList>
    </citation>
    <scope>NUCLEOTIDE SEQUENCE</scope>
    <source>
        <strain evidence="6">CBS 122367</strain>
    </source>
</reference>
<dbReference type="OrthoDB" id="448448at2759"/>
<dbReference type="EMBL" id="MU005625">
    <property type="protein sequence ID" value="KAF2677176.1"/>
    <property type="molecule type" value="Genomic_DNA"/>
</dbReference>
<evidence type="ECO:0000256" key="3">
    <source>
        <dbReference type="ARBA" id="ARBA00022806"/>
    </source>
</evidence>
<keyword evidence="3" id="KW-0347">Helicase</keyword>
<evidence type="ECO:0000256" key="4">
    <source>
        <dbReference type="ARBA" id="ARBA00022840"/>
    </source>
</evidence>
<dbReference type="GO" id="GO:0006281">
    <property type="term" value="P:DNA repair"/>
    <property type="evidence" value="ECO:0007669"/>
    <property type="project" value="TreeGrafter"/>
</dbReference>
<organism evidence="6 7">
    <name type="scientific">Lentithecium fluviatile CBS 122367</name>
    <dbReference type="NCBI Taxonomy" id="1168545"/>
    <lineage>
        <taxon>Eukaryota</taxon>
        <taxon>Fungi</taxon>
        <taxon>Dikarya</taxon>
        <taxon>Ascomycota</taxon>
        <taxon>Pezizomycotina</taxon>
        <taxon>Dothideomycetes</taxon>
        <taxon>Pleosporomycetidae</taxon>
        <taxon>Pleosporales</taxon>
        <taxon>Massarineae</taxon>
        <taxon>Lentitheciaceae</taxon>
        <taxon>Lentithecium</taxon>
    </lineage>
</organism>
<dbReference type="AlphaFoldDB" id="A0A6G1IG24"/>
<dbReference type="PANTHER" id="PTHR45626:SF17">
    <property type="entry name" value="HELICASE-LIKE TRANSCRIPTION FACTOR"/>
    <property type="match status" value="1"/>
</dbReference>
<dbReference type="GO" id="GO:0005634">
    <property type="term" value="C:nucleus"/>
    <property type="evidence" value="ECO:0007669"/>
    <property type="project" value="TreeGrafter"/>
</dbReference>
<dbReference type="InterPro" id="IPR001650">
    <property type="entry name" value="Helicase_C-like"/>
</dbReference>
<dbReference type="InterPro" id="IPR027417">
    <property type="entry name" value="P-loop_NTPase"/>
</dbReference>
<dbReference type="Gene3D" id="3.40.50.300">
    <property type="entry name" value="P-loop containing nucleotide triphosphate hydrolases"/>
    <property type="match status" value="1"/>
</dbReference>
<protein>
    <recommendedName>
        <fullName evidence="5">Helicase C-terminal domain-containing protein</fullName>
    </recommendedName>
</protein>
<keyword evidence="1" id="KW-0547">Nucleotide-binding</keyword>
<gene>
    <name evidence="6" type="ORF">K458DRAFT_350723</name>
</gene>
<dbReference type="GO" id="GO:0004386">
    <property type="term" value="F:helicase activity"/>
    <property type="evidence" value="ECO:0007669"/>
    <property type="project" value="UniProtKB-KW"/>
</dbReference>
<dbReference type="SMART" id="SM00490">
    <property type="entry name" value="HELICc"/>
    <property type="match status" value="1"/>
</dbReference>
<dbReference type="GO" id="GO:0005524">
    <property type="term" value="F:ATP binding"/>
    <property type="evidence" value="ECO:0007669"/>
    <property type="project" value="UniProtKB-KW"/>
</dbReference>
<dbReference type="CDD" id="cd18793">
    <property type="entry name" value="SF2_C_SNF"/>
    <property type="match status" value="1"/>
</dbReference>
<evidence type="ECO:0000313" key="7">
    <source>
        <dbReference type="Proteomes" id="UP000799291"/>
    </source>
</evidence>
<evidence type="ECO:0000259" key="5">
    <source>
        <dbReference type="PROSITE" id="PS51194"/>
    </source>
</evidence>
<name>A0A6G1IG24_9PLEO</name>
<sequence length="155" mass="17466">MLDLLEQALTKNGLRFQRIDGTRTLQQRRLALTSFREDPSCTVLLASLGSAAVGLDLTAASHVHLVEPGWNPMLEFQALDRVHRIGQEKHVKTIRYVADVEDSIEKHILRIQQRKMELISSSFGDGKDAKHELKEALREFADVLRVKQEGNSGPI</sequence>
<dbReference type="PANTHER" id="PTHR45626">
    <property type="entry name" value="TRANSCRIPTION TERMINATION FACTOR 2-RELATED"/>
    <property type="match status" value="1"/>
</dbReference>
<proteinExistence type="predicted"/>
<evidence type="ECO:0000313" key="6">
    <source>
        <dbReference type="EMBL" id="KAF2677176.1"/>
    </source>
</evidence>